<name>A0ABQ9WNB5_9EUKA</name>
<keyword evidence="2" id="KW-1185">Reference proteome</keyword>
<protein>
    <submittedName>
        <fullName evidence="1">Uncharacterized protein</fullName>
    </submittedName>
</protein>
<accession>A0ABQ9WNB5</accession>
<dbReference type="EMBL" id="JARBJD010000598">
    <property type="protein sequence ID" value="KAK2940818.1"/>
    <property type="molecule type" value="Genomic_DNA"/>
</dbReference>
<comment type="caution">
    <text evidence="1">The sequence shown here is derived from an EMBL/GenBank/DDBJ whole genome shotgun (WGS) entry which is preliminary data.</text>
</comment>
<proteinExistence type="predicted"/>
<gene>
    <name evidence="1" type="ORF">BLNAU_24270</name>
</gene>
<evidence type="ECO:0000313" key="1">
    <source>
        <dbReference type="EMBL" id="KAK2940818.1"/>
    </source>
</evidence>
<reference evidence="1 2" key="1">
    <citation type="journal article" date="2022" name="bioRxiv">
        <title>Genomics of Preaxostyla Flagellates Illuminates Evolutionary Transitions and the Path Towards Mitochondrial Loss.</title>
        <authorList>
            <person name="Novak L.V.F."/>
            <person name="Treitli S.C."/>
            <person name="Pyrih J."/>
            <person name="Halakuc P."/>
            <person name="Pipaliya S.V."/>
            <person name="Vacek V."/>
            <person name="Brzon O."/>
            <person name="Soukal P."/>
            <person name="Eme L."/>
            <person name="Dacks J.B."/>
            <person name="Karnkowska A."/>
            <person name="Elias M."/>
            <person name="Hampl V."/>
        </authorList>
    </citation>
    <scope>NUCLEOTIDE SEQUENCE [LARGE SCALE GENOMIC DNA]</scope>
    <source>
        <strain evidence="1">NAU3</strain>
        <tissue evidence="1">Gut</tissue>
    </source>
</reference>
<organism evidence="1 2">
    <name type="scientific">Blattamonas nauphoetae</name>
    <dbReference type="NCBI Taxonomy" id="2049346"/>
    <lineage>
        <taxon>Eukaryota</taxon>
        <taxon>Metamonada</taxon>
        <taxon>Preaxostyla</taxon>
        <taxon>Oxymonadida</taxon>
        <taxon>Blattamonas</taxon>
    </lineage>
</organism>
<sequence length="144" mass="15612">MGRKEGICLSRGFTDSPCLHQIEDILGEEAKELLYTPQTRPGRSLPDTISVCPVLNKLTSFSALFQPTPSFKSRELSPSNHCSLYQALLATISDFDCAISLVCTQSLSSASHHNLFVLTESVGASSGYVKGSVDEEKRANIAMN</sequence>
<dbReference type="Proteomes" id="UP001281761">
    <property type="component" value="Unassembled WGS sequence"/>
</dbReference>
<evidence type="ECO:0000313" key="2">
    <source>
        <dbReference type="Proteomes" id="UP001281761"/>
    </source>
</evidence>